<dbReference type="STRING" id="1030841.HMPREF9370_0221"/>
<sequence length="366" mass="40920">MRKFGKANALPNFQTGIVTNTMHMHHIDLKKGVHMPSKRKIFYWGMPATVIAIGALSWAVAKSVSPEKIVSHKLAGTYEPSAVQQLPDGRLLVAEDEAVRALSLLTVNADGTLQENQAADSELMNSLKVKLDDLEALAADDKGYIYAATSFSSTKKNSREPDRERFVRFKIQGNRIQDLKEAVNLKEALLKASEVQKTIQSKTGKPVDFHDLNLEGLAYDTKNNRLMLGIREPMAGKLAMVIPINNPNELFENKAAPRFGEVLLLDLEGGGIRSLEYMAETDSYLIANELANEQGKFRSYLWRWAGKPQSQLQKLVLNTDEKWKNAEAVNVIKADDKQYLLVMSDDGKAKKNKPSSYILINYKNIN</sequence>
<keyword evidence="1" id="KW-1133">Transmembrane helix</keyword>
<dbReference type="AlphaFoldDB" id="G4CMB2"/>
<proteinExistence type="predicted"/>
<comment type="caution">
    <text evidence="3">The sequence shown here is derived from an EMBL/GenBank/DDBJ whole genome shotgun (WGS) entry which is preliminary data.</text>
</comment>
<organism evidence="3 4">
    <name type="scientific">Neisseria wadsworthii 9715</name>
    <dbReference type="NCBI Taxonomy" id="1030841"/>
    <lineage>
        <taxon>Bacteria</taxon>
        <taxon>Pseudomonadati</taxon>
        <taxon>Pseudomonadota</taxon>
        <taxon>Betaproteobacteria</taxon>
        <taxon>Neisseriales</taxon>
        <taxon>Neisseriaceae</taxon>
        <taxon>Neisseria</taxon>
    </lineage>
</organism>
<dbReference type="PATRIC" id="fig|1030841.3.peg.233"/>
<name>G4CMB2_9NEIS</name>
<keyword evidence="1" id="KW-0812">Transmembrane</keyword>
<keyword evidence="4" id="KW-1185">Reference proteome</keyword>
<keyword evidence="1" id="KW-0472">Membrane</keyword>
<dbReference type="OrthoDB" id="5560405at2"/>
<evidence type="ECO:0000259" key="2">
    <source>
        <dbReference type="Pfam" id="PF12275"/>
    </source>
</evidence>
<protein>
    <recommendedName>
        <fullName evidence="2">DUF3616 domain-containing protein</fullName>
    </recommendedName>
</protein>
<reference evidence="3 4" key="1">
    <citation type="submission" date="2011-06" db="EMBL/GenBank/DDBJ databases">
        <authorList>
            <person name="Muzny D."/>
            <person name="Qin X."/>
            <person name="Deng J."/>
            <person name="Jiang H."/>
            <person name="Liu Y."/>
            <person name="Qu J."/>
            <person name="Song X.-Z."/>
            <person name="Zhang L."/>
            <person name="Thornton R."/>
            <person name="Coyle M."/>
            <person name="Francisco L."/>
            <person name="Jackson L."/>
            <person name="Javaid M."/>
            <person name="Korchina V."/>
            <person name="Kovar C."/>
            <person name="Mata R."/>
            <person name="Mathew T."/>
            <person name="Ngo R."/>
            <person name="Nguyen L."/>
            <person name="Nguyen N."/>
            <person name="Okwuonu G."/>
            <person name="Ongeri F."/>
            <person name="Pham C."/>
            <person name="Simmons D."/>
            <person name="Wilczek-Boney K."/>
            <person name="Hale W."/>
            <person name="Jakkamsetti A."/>
            <person name="Pham P."/>
            <person name="Ruth R."/>
            <person name="San Lucas F."/>
            <person name="Warren J."/>
            <person name="Zhang J."/>
            <person name="Zhao Z."/>
            <person name="Zhou C."/>
            <person name="Zhu D."/>
            <person name="Lee S."/>
            <person name="Bess C."/>
            <person name="Blankenburg K."/>
            <person name="Forbes L."/>
            <person name="Fu Q."/>
            <person name="Gubbala S."/>
            <person name="Hirani K."/>
            <person name="Jayaseelan J.C."/>
            <person name="Lara F."/>
            <person name="Munidasa M."/>
            <person name="Palculict T."/>
            <person name="Patil S."/>
            <person name="Pu L.-L."/>
            <person name="Saada N."/>
            <person name="Tang L."/>
            <person name="Weissenberger G."/>
            <person name="Zhu Y."/>
            <person name="Hemphill L."/>
            <person name="Shang Y."/>
            <person name="Youmans B."/>
            <person name="Ayvaz T."/>
            <person name="Ross M."/>
            <person name="Santibanez J."/>
            <person name="Aqrawi P."/>
            <person name="Gross S."/>
            <person name="Joshi V."/>
            <person name="Fowler G."/>
            <person name="Nazareth L."/>
            <person name="Reid J."/>
            <person name="Worley K."/>
            <person name="Petrosino J."/>
            <person name="Highlander S."/>
            <person name="Gibbs R."/>
        </authorList>
    </citation>
    <scope>NUCLEOTIDE SEQUENCE [LARGE SCALE GENOMIC DNA]</scope>
    <source>
        <strain evidence="3 4">9715</strain>
    </source>
</reference>
<accession>G4CMB2</accession>
<feature type="transmembrane region" description="Helical" evidence="1">
    <location>
        <begin position="41"/>
        <end position="61"/>
    </location>
</feature>
<evidence type="ECO:0000256" key="1">
    <source>
        <dbReference type="SAM" id="Phobius"/>
    </source>
</evidence>
<dbReference type="Pfam" id="PF12275">
    <property type="entry name" value="DUF3616"/>
    <property type="match status" value="1"/>
</dbReference>
<dbReference type="Proteomes" id="UP000005336">
    <property type="component" value="Unassembled WGS sequence"/>
</dbReference>
<dbReference type="HOGENOM" id="CLU_064479_0_0_4"/>
<dbReference type="InterPro" id="IPR022060">
    <property type="entry name" value="DUF3616"/>
</dbReference>
<evidence type="ECO:0000313" key="3">
    <source>
        <dbReference type="EMBL" id="EGZ51192.1"/>
    </source>
</evidence>
<dbReference type="EMBL" id="AGAZ01000008">
    <property type="protein sequence ID" value="EGZ51192.1"/>
    <property type="molecule type" value="Genomic_DNA"/>
</dbReference>
<evidence type="ECO:0000313" key="4">
    <source>
        <dbReference type="Proteomes" id="UP000005336"/>
    </source>
</evidence>
<feature type="domain" description="DUF3616" evidence="2">
    <location>
        <begin position="210"/>
        <end position="358"/>
    </location>
</feature>
<gene>
    <name evidence="3" type="ORF">HMPREF9370_0221</name>
</gene>